<dbReference type="AlphaFoldDB" id="A0A7Y0ZV86"/>
<protein>
    <submittedName>
        <fullName evidence="1">DUF2184 domain-containing protein</fullName>
    </submittedName>
</protein>
<comment type="caution">
    <text evidence="1">The sequence shown here is derived from an EMBL/GenBank/DDBJ whole genome shotgun (WGS) entry which is preliminary data.</text>
</comment>
<sequence>MTQLKKIVVAIDAAIAHQIGHDAYQVTFNDGLPTLDDGLAFYISQLANLEARIYEAKYAAINYDELIPVDTSLPEWVDSWDYISYDGVTLGKFIGASADDLPDVTLSANKSSVPIGYAGNKYSYSLDELRKSQQLRIPLDSSKAKLAFRGAQEHTQRVAYFGDAARGMTGLFNNANLALSNSTLNWYDPATTGAQIAADLNQILVDGYINSATVHVFDTIVLDATRFAKIASMPMSVQFPEKTVLKYFLENNQYTALTGRAPVVKSRLQLSAAQLAAAGVSNSNKDRILAYELNDENLGMQVPIPWRSLAPQMQNLKVSVPCEYKISGTEFRYPFSGAYRDQF</sequence>
<reference evidence="1 2" key="1">
    <citation type="journal article" date="2020" name="Front. Microbiol.">
        <title>Genetic Organization of the aprX-lipA2 Operon Affects the Proteolytic Potential of Pseudomonas Species in Milk.</title>
        <authorList>
            <person name="Maier C."/>
            <person name="Huptas C."/>
            <person name="von Neubeck M."/>
            <person name="Scherer S."/>
            <person name="Wenning M."/>
            <person name="Lucking G."/>
        </authorList>
    </citation>
    <scope>NUCLEOTIDE SEQUENCE [LARGE SCALE GENOMIC DNA]</scope>
    <source>
        <strain evidence="1 2">WS 4671</strain>
    </source>
</reference>
<dbReference type="Proteomes" id="UP000552560">
    <property type="component" value="Unassembled WGS sequence"/>
</dbReference>
<dbReference type="EMBL" id="JAAQWE010000018">
    <property type="protein sequence ID" value="NMX98655.1"/>
    <property type="molecule type" value="Genomic_DNA"/>
</dbReference>
<dbReference type="PIRSF" id="PIRSF029202">
    <property type="entry name" value="UCP029202"/>
    <property type="match status" value="1"/>
</dbReference>
<dbReference type="InterPro" id="IPR020049">
    <property type="entry name" value="Major_capsid-like"/>
</dbReference>
<dbReference type="Pfam" id="PF09950">
    <property type="entry name" value="Major_capside"/>
    <property type="match status" value="1"/>
</dbReference>
<organism evidence="1 2">
    <name type="scientific">Pseudomonas veronii</name>
    <dbReference type="NCBI Taxonomy" id="76761"/>
    <lineage>
        <taxon>Bacteria</taxon>
        <taxon>Pseudomonadati</taxon>
        <taxon>Pseudomonadota</taxon>
        <taxon>Gammaproteobacteria</taxon>
        <taxon>Pseudomonadales</taxon>
        <taxon>Pseudomonadaceae</taxon>
        <taxon>Pseudomonas</taxon>
    </lineage>
</organism>
<gene>
    <name evidence="1" type="ORF">HBO43_18835</name>
</gene>
<dbReference type="RefSeq" id="WP_169850630.1">
    <property type="nucleotide sequence ID" value="NZ_JAAQWE010000018.1"/>
</dbReference>
<evidence type="ECO:0000313" key="2">
    <source>
        <dbReference type="Proteomes" id="UP000552560"/>
    </source>
</evidence>
<proteinExistence type="predicted"/>
<name>A0A7Y0ZV86_PSEVE</name>
<dbReference type="Gene3D" id="3.30.2400.30">
    <property type="match status" value="1"/>
</dbReference>
<evidence type="ECO:0000313" key="1">
    <source>
        <dbReference type="EMBL" id="NMX98655.1"/>
    </source>
</evidence>
<accession>A0A7Y0ZV86</accession>